<dbReference type="EMBL" id="VBAP01000040">
    <property type="protein sequence ID" value="TMI75730.1"/>
    <property type="molecule type" value="Genomic_DNA"/>
</dbReference>
<evidence type="ECO:0000256" key="2">
    <source>
        <dbReference type="ARBA" id="ARBA00023002"/>
    </source>
</evidence>
<feature type="region of interest" description="Disordered" evidence="3">
    <location>
        <begin position="1"/>
        <end position="20"/>
    </location>
</feature>
<dbReference type="GO" id="GO:0016491">
    <property type="term" value="F:oxidoreductase activity"/>
    <property type="evidence" value="ECO:0007669"/>
    <property type="project" value="UniProtKB-KW"/>
</dbReference>
<evidence type="ECO:0000313" key="5">
    <source>
        <dbReference type="EMBL" id="TMI75730.1"/>
    </source>
</evidence>
<sequence>MSSQSPVTSHQSRVVGRPTKRIEGLEKVTGAARYTEDLYLPGMLHARLVLSPHPHARMVRVPREITLAVPGVVAVVTEADLPDGVSSQLLANEEVRYTGQPVAAVLAESEAAAVDGADRLGTAVEYEVLRAVLTPDEAMRDGAPLVAPDAEEDEEAQGHAAVAAQQTQERTPSNVSNRFHFTRGDVAQGFRDADVVVEQTYTTARLHQAYMEPHASIAVPDPAGRAVTVYTSTQGQFYVRSETAEALGFPQQDVRIVPMTVGGGFGGKIVLLEPLAAALALMHRRPVRLVLSRRDDFLLGNPGPECEIRLKSGARRDGTLTALQARMVFDSGASPGAPASIAAILLGGYYKVPHLDIESLEVLTHKPPNGAYRAPGAPQATFAIESQMSVMAEKLRLDPVEFRLRNASDTGDPMPNGRPWQKQGLRQVLQTLQEHPKWRNRVKGDGIGYGVAVGGWPGGVESAAACVRANTDGTFHVIVGAVDITGVATSMRLIAAEILGVDPGLIRVVTADTDQAPYAGMSGGSKTTYTVGTAVKLAAEDARKQILAIAASEMEARGDDLEIVDGTVRVKGTPQRALPLAEILKKSMAFGARYAPVFGNGSIPSPKASPGFAAHLAKVRVDQETGLVQLLDCVVIQDVGFPINPAAVEGQMRGGAAQGLGWGLLEAMAYDEQGNLLHSTFAEYPLPRAMDVPQMETVMVQVPSDSGPFGAKGVGEPPVIPGAAAIANAIADATGVHPYSLPITPQKLLAALRETKRA</sequence>
<dbReference type="InterPro" id="IPR036856">
    <property type="entry name" value="Ald_Oxase/Xan_DH_a/b_sf"/>
</dbReference>
<dbReference type="SUPFAM" id="SSF56003">
    <property type="entry name" value="Molybdenum cofactor-binding domain"/>
    <property type="match status" value="1"/>
</dbReference>
<dbReference type="AlphaFoldDB" id="A0A537IWR0"/>
<dbReference type="Pfam" id="PF01315">
    <property type="entry name" value="Ald_Xan_dh_C"/>
    <property type="match status" value="1"/>
</dbReference>
<evidence type="ECO:0000256" key="3">
    <source>
        <dbReference type="SAM" id="MobiDB-lite"/>
    </source>
</evidence>
<evidence type="ECO:0000313" key="6">
    <source>
        <dbReference type="Proteomes" id="UP000318834"/>
    </source>
</evidence>
<dbReference type="InterPro" id="IPR016208">
    <property type="entry name" value="Ald_Oxase/xanthine_DH-like"/>
</dbReference>
<feature type="region of interest" description="Disordered" evidence="3">
    <location>
        <begin position="149"/>
        <end position="177"/>
    </location>
</feature>
<dbReference type="SUPFAM" id="SSF54665">
    <property type="entry name" value="CO dehydrogenase molybdoprotein N-domain-like"/>
    <property type="match status" value="1"/>
</dbReference>
<dbReference type="PANTHER" id="PTHR11908:SF132">
    <property type="entry name" value="ALDEHYDE OXIDASE 1-RELATED"/>
    <property type="match status" value="1"/>
</dbReference>
<proteinExistence type="predicted"/>
<organism evidence="5 6">
    <name type="scientific">Candidatus Segetimicrobium genomatis</name>
    <dbReference type="NCBI Taxonomy" id="2569760"/>
    <lineage>
        <taxon>Bacteria</taxon>
        <taxon>Bacillati</taxon>
        <taxon>Candidatus Sysuimicrobiota</taxon>
        <taxon>Candidatus Sysuimicrobiia</taxon>
        <taxon>Candidatus Sysuimicrobiales</taxon>
        <taxon>Candidatus Segetimicrobiaceae</taxon>
        <taxon>Candidatus Segetimicrobium</taxon>
    </lineage>
</organism>
<dbReference type="SMART" id="SM01008">
    <property type="entry name" value="Ald_Xan_dh_C"/>
    <property type="match status" value="1"/>
</dbReference>
<feature type="domain" description="Aldehyde oxidase/xanthine dehydrogenase a/b hammerhead" evidence="4">
    <location>
        <begin position="29"/>
        <end position="130"/>
    </location>
</feature>
<dbReference type="GO" id="GO:0005506">
    <property type="term" value="F:iron ion binding"/>
    <property type="evidence" value="ECO:0007669"/>
    <property type="project" value="InterPro"/>
</dbReference>
<dbReference type="InterPro" id="IPR046867">
    <property type="entry name" value="AldOxase/xan_DH_MoCoBD2"/>
</dbReference>
<gene>
    <name evidence="5" type="ORF">E6H05_05760</name>
</gene>
<accession>A0A537IWR0</accession>
<reference evidence="5 6" key="1">
    <citation type="journal article" date="2019" name="Nat. Microbiol.">
        <title>Mediterranean grassland soil C-N compound turnover is dependent on rainfall and depth, and is mediated by genomically divergent microorganisms.</title>
        <authorList>
            <person name="Diamond S."/>
            <person name="Andeer P.F."/>
            <person name="Li Z."/>
            <person name="Crits-Christoph A."/>
            <person name="Burstein D."/>
            <person name="Anantharaman K."/>
            <person name="Lane K.R."/>
            <person name="Thomas B.C."/>
            <person name="Pan C."/>
            <person name="Northen T.R."/>
            <person name="Banfield J.F."/>
        </authorList>
    </citation>
    <scope>NUCLEOTIDE SEQUENCE [LARGE SCALE GENOMIC DNA]</scope>
    <source>
        <strain evidence="5">NP_8</strain>
    </source>
</reference>
<dbReference type="Pfam" id="PF20256">
    <property type="entry name" value="MoCoBD_2"/>
    <property type="match status" value="1"/>
</dbReference>
<dbReference type="Gene3D" id="3.30.365.10">
    <property type="entry name" value="Aldehyde oxidase/xanthine dehydrogenase, molybdopterin binding domain"/>
    <property type="match status" value="4"/>
</dbReference>
<evidence type="ECO:0000259" key="4">
    <source>
        <dbReference type="SMART" id="SM01008"/>
    </source>
</evidence>
<dbReference type="Pfam" id="PF02738">
    <property type="entry name" value="MoCoBD_1"/>
    <property type="match status" value="1"/>
</dbReference>
<feature type="compositionally biased region" description="Polar residues" evidence="3">
    <location>
        <begin position="164"/>
        <end position="177"/>
    </location>
</feature>
<dbReference type="Proteomes" id="UP000318834">
    <property type="component" value="Unassembled WGS sequence"/>
</dbReference>
<keyword evidence="2" id="KW-0560">Oxidoreductase</keyword>
<dbReference type="InterPro" id="IPR008274">
    <property type="entry name" value="AldOxase/xan_DH_MoCoBD1"/>
</dbReference>
<comment type="caution">
    <text evidence="5">The sequence shown here is derived from an EMBL/GenBank/DDBJ whole genome shotgun (WGS) entry which is preliminary data.</text>
</comment>
<name>A0A537IWR0_9BACT</name>
<evidence type="ECO:0000256" key="1">
    <source>
        <dbReference type="ARBA" id="ARBA00022505"/>
    </source>
</evidence>
<dbReference type="InterPro" id="IPR000674">
    <property type="entry name" value="Ald_Oxase/Xan_DH_a/b"/>
</dbReference>
<protein>
    <submittedName>
        <fullName evidence="5">Xanthine dehydrogenase family protein molybdopterin-binding subunit</fullName>
    </submittedName>
</protein>
<dbReference type="Gene3D" id="3.90.1170.50">
    <property type="entry name" value="Aldehyde oxidase/xanthine dehydrogenase, a/b hammerhead"/>
    <property type="match status" value="1"/>
</dbReference>
<keyword evidence="1" id="KW-0500">Molybdenum</keyword>
<feature type="compositionally biased region" description="Polar residues" evidence="3">
    <location>
        <begin position="1"/>
        <end position="12"/>
    </location>
</feature>
<dbReference type="InterPro" id="IPR037165">
    <property type="entry name" value="AldOxase/xan_DH_Mopterin-bd_sf"/>
</dbReference>
<dbReference type="PANTHER" id="PTHR11908">
    <property type="entry name" value="XANTHINE DEHYDROGENASE"/>
    <property type="match status" value="1"/>
</dbReference>